<dbReference type="GO" id="GO:0000166">
    <property type="term" value="F:nucleotide binding"/>
    <property type="evidence" value="ECO:0007669"/>
    <property type="project" value="InterPro"/>
</dbReference>
<reference evidence="3" key="2">
    <citation type="submission" date="2020-10" db="EMBL/GenBank/DDBJ databases">
        <authorList>
            <person name="Palmer J.M."/>
        </authorList>
    </citation>
    <scope>NUCLEOTIDE SEQUENCE</scope>
    <source>
        <strain evidence="3">UCD 2041</strain>
    </source>
</reference>
<dbReference type="OMA" id="KPICFEK"/>
<evidence type="ECO:0000313" key="4">
    <source>
        <dbReference type="EMBL" id="VUG17505.1"/>
    </source>
</evidence>
<dbReference type="EMBL" id="CP063132">
    <property type="protein sequence ID" value="QOU18547.1"/>
    <property type="molecule type" value="Genomic_DNA"/>
</dbReference>
<evidence type="ECO:0000313" key="5">
    <source>
        <dbReference type="Proteomes" id="UP000478008"/>
    </source>
</evidence>
<feature type="domain" description="Gfo/Idh/MocA-like oxidoreductase N-terminal" evidence="1">
    <location>
        <begin position="4"/>
        <end position="118"/>
    </location>
</feature>
<name>A0A7D9H3E6_DEKBR</name>
<reference evidence="4 5" key="1">
    <citation type="submission" date="2019-07" db="EMBL/GenBank/DDBJ databases">
        <authorList>
            <person name="Friedrich A."/>
            <person name="Schacherer J."/>
        </authorList>
    </citation>
    <scope>NUCLEOTIDE SEQUENCE [LARGE SCALE GENOMIC DNA]</scope>
</reference>
<evidence type="ECO:0000259" key="2">
    <source>
        <dbReference type="Pfam" id="PF02894"/>
    </source>
</evidence>
<protein>
    <submittedName>
        <fullName evidence="4">DEBR0S2_09054g1_1</fullName>
    </submittedName>
</protein>
<feature type="domain" description="Gfo/Idh/MocA-like oxidoreductase C-terminal" evidence="2">
    <location>
        <begin position="136"/>
        <end position="337"/>
    </location>
</feature>
<dbReference type="PANTHER" id="PTHR43708:SF8">
    <property type="entry name" value="OXIDOREDUCTASE"/>
    <property type="match status" value="1"/>
</dbReference>
<dbReference type="InterPro" id="IPR036291">
    <property type="entry name" value="NAD(P)-bd_dom_sf"/>
</dbReference>
<dbReference type="PANTHER" id="PTHR43708">
    <property type="entry name" value="CONSERVED EXPRESSED OXIDOREDUCTASE (EUROFUNG)"/>
    <property type="match status" value="1"/>
</dbReference>
<dbReference type="InterPro" id="IPR004104">
    <property type="entry name" value="Gfo/Idh/MocA-like_OxRdtase_C"/>
</dbReference>
<dbReference type="GeneID" id="64573534"/>
<reference evidence="3" key="3">
    <citation type="journal article" name="BMC Genomics">
        <title>New genome assemblies reveal patterns of domestication and adaptation across Brettanomyces (Dekkera) species.</title>
        <authorList>
            <person name="Roach M.J."/>
            <person name="Borneman A.R."/>
        </authorList>
    </citation>
    <scope>NUCLEOTIDE SEQUENCE</scope>
    <source>
        <strain evidence="3">UCD 2041</strain>
    </source>
</reference>
<evidence type="ECO:0000259" key="1">
    <source>
        <dbReference type="Pfam" id="PF01408"/>
    </source>
</evidence>
<dbReference type="SUPFAM" id="SSF51735">
    <property type="entry name" value="NAD(P)-binding Rossmann-fold domains"/>
    <property type="match status" value="1"/>
</dbReference>
<gene>
    <name evidence="3" type="ORF">BRETT_001610</name>
    <name evidence="4" type="ORF">DEBR0S2_09054G</name>
</gene>
<dbReference type="Gene3D" id="3.30.360.10">
    <property type="entry name" value="Dihydrodipicolinate Reductase, domain 2"/>
    <property type="match status" value="1"/>
</dbReference>
<dbReference type="Pfam" id="PF01408">
    <property type="entry name" value="GFO_IDH_MocA"/>
    <property type="match status" value="1"/>
</dbReference>
<dbReference type="InterPro" id="IPR000683">
    <property type="entry name" value="Gfo/Idh/MocA-like_OxRdtase_N"/>
</dbReference>
<dbReference type="Gene3D" id="3.40.50.720">
    <property type="entry name" value="NAD(P)-binding Rossmann-like Domain"/>
    <property type="match status" value="1"/>
</dbReference>
<dbReference type="Proteomes" id="UP000478008">
    <property type="component" value="Unassembled WGS sequence"/>
</dbReference>
<dbReference type="Pfam" id="PF02894">
    <property type="entry name" value="GFO_IDH_MocA_C"/>
    <property type="match status" value="1"/>
</dbReference>
<dbReference type="RefSeq" id="XP_041135040.1">
    <property type="nucleotide sequence ID" value="XM_041280157.1"/>
</dbReference>
<accession>A0A7D9H3E6</accession>
<proteinExistence type="predicted"/>
<dbReference type="SUPFAM" id="SSF55347">
    <property type="entry name" value="Glyceraldehyde-3-phosphate dehydrogenase-like, C-terminal domain"/>
    <property type="match status" value="1"/>
</dbReference>
<dbReference type="EMBL" id="CABFWN010000002">
    <property type="protein sequence ID" value="VUG17505.1"/>
    <property type="molecule type" value="Genomic_DNA"/>
</dbReference>
<keyword evidence="5" id="KW-1185">Reference proteome</keyword>
<dbReference type="OrthoDB" id="64915at2759"/>
<organism evidence="4 5">
    <name type="scientific">Dekkera bruxellensis</name>
    <name type="common">Brettanomyces custersii</name>
    <dbReference type="NCBI Taxonomy" id="5007"/>
    <lineage>
        <taxon>Eukaryota</taxon>
        <taxon>Fungi</taxon>
        <taxon>Dikarya</taxon>
        <taxon>Ascomycota</taxon>
        <taxon>Saccharomycotina</taxon>
        <taxon>Pichiomycetes</taxon>
        <taxon>Pichiales</taxon>
        <taxon>Pichiaceae</taxon>
        <taxon>Brettanomyces</taxon>
    </lineage>
</organism>
<dbReference type="AlphaFoldDB" id="A0A7D9H3E6"/>
<dbReference type="InterPro" id="IPR051317">
    <property type="entry name" value="Gfo/Idh/MocA_oxidoreduct"/>
</dbReference>
<dbReference type="Proteomes" id="UP000663131">
    <property type="component" value="Chromosome 4"/>
</dbReference>
<sequence>MSYKVCVVGTGIFATDAHLPALKASKYFTPYSCFNRTKEKAEVFAKNADIKIIYDDMEDAFKDPEVNLVDALLPVQFNLSAVKLAVKYKKNICVEKPIAADLEQAAQIVKLSKENPDLIIAVNEHWCYFKAVDALKEAVSKIGNVYSFTYSSTGQFNFANKYLSTSWRRQPKHIGGFLSDGGVHQLALLTGVLGQIRKVNAHTKRVRELSGTDDILYSLVEMESGVIGTFTYGSAFGNTDKSCIFKILGDNGSVFLDFSPKHPEKLTLRVGGLTAETKSYEMDIPIEDEYRTPSKEFDVLGEAIKTGDKSGIIATPEVAFHHLAIIDAALKSSSKGGDTVVVAKP</sequence>
<dbReference type="KEGG" id="bbrx:BRETT_001610"/>
<evidence type="ECO:0000313" key="3">
    <source>
        <dbReference type="EMBL" id="QOU18547.1"/>
    </source>
</evidence>